<dbReference type="EC" id="6.1.1.14" evidence="1"/>
<gene>
    <name evidence="1" type="primary">glyS_1</name>
    <name evidence="1" type="ORF">NCTC8849_06260</name>
</gene>
<evidence type="ECO:0000313" key="1">
    <source>
        <dbReference type="EMBL" id="STU49550.1"/>
    </source>
</evidence>
<evidence type="ECO:0000313" key="2">
    <source>
        <dbReference type="Proteomes" id="UP000254799"/>
    </source>
</evidence>
<dbReference type="AlphaFoldDB" id="A0A377YSN3"/>
<proteinExistence type="predicted"/>
<name>A0A377YSN3_KLEPN</name>
<dbReference type="GO" id="GO:0004820">
    <property type="term" value="F:glycine-tRNA ligase activity"/>
    <property type="evidence" value="ECO:0007669"/>
    <property type="project" value="UniProtKB-EC"/>
</dbReference>
<accession>A0A377YSN3</accession>
<keyword evidence="1" id="KW-0030">Aminoacyl-tRNA synthetase</keyword>
<sequence length="34" mass="3956">MVNAEDKDVRINRLTLLSKLRELFLQVADISLLQ</sequence>
<dbReference type="Proteomes" id="UP000254799">
    <property type="component" value="Unassembled WGS sequence"/>
</dbReference>
<protein>
    <submittedName>
        <fullName evidence="1">Glycyl-tRNA synthetase subunit beta</fullName>
        <ecNumber evidence="1">6.1.1.14</ecNumber>
    </submittedName>
</protein>
<keyword evidence="1" id="KW-0436">Ligase</keyword>
<organism evidence="1 2">
    <name type="scientific">Klebsiella pneumoniae</name>
    <dbReference type="NCBI Taxonomy" id="573"/>
    <lineage>
        <taxon>Bacteria</taxon>
        <taxon>Pseudomonadati</taxon>
        <taxon>Pseudomonadota</taxon>
        <taxon>Gammaproteobacteria</taxon>
        <taxon>Enterobacterales</taxon>
        <taxon>Enterobacteriaceae</taxon>
        <taxon>Klebsiella/Raoultella group</taxon>
        <taxon>Klebsiella</taxon>
        <taxon>Klebsiella pneumoniae complex</taxon>
    </lineage>
</organism>
<dbReference type="EMBL" id="UGLC01000004">
    <property type="protein sequence ID" value="STU49550.1"/>
    <property type="molecule type" value="Genomic_DNA"/>
</dbReference>
<reference evidence="1 2" key="1">
    <citation type="submission" date="2018-06" db="EMBL/GenBank/DDBJ databases">
        <authorList>
            <consortium name="Pathogen Informatics"/>
            <person name="Doyle S."/>
        </authorList>
    </citation>
    <scope>NUCLEOTIDE SEQUENCE [LARGE SCALE GENOMIC DNA]</scope>
    <source>
        <strain evidence="1 2">NCTC8849</strain>
    </source>
</reference>